<evidence type="ECO:0000313" key="5">
    <source>
        <dbReference type="EMBL" id="RIB35163.1"/>
    </source>
</evidence>
<dbReference type="GO" id="GO:0043565">
    <property type="term" value="F:sequence-specific DNA binding"/>
    <property type="evidence" value="ECO:0007669"/>
    <property type="project" value="InterPro"/>
</dbReference>
<keyword evidence="2" id="KW-0238">DNA-binding</keyword>
<dbReference type="PROSITE" id="PS50956">
    <property type="entry name" value="HTH_ASNC_2"/>
    <property type="match status" value="1"/>
</dbReference>
<dbReference type="GO" id="GO:0043200">
    <property type="term" value="P:response to amino acid"/>
    <property type="evidence" value="ECO:0007669"/>
    <property type="project" value="TreeGrafter"/>
</dbReference>
<evidence type="ECO:0000313" key="6">
    <source>
        <dbReference type="Proteomes" id="UP000266622"/>
    </source>
</evidence>
<dbReference type="Pfam" id="PF13412">
    <property type="entry name" value="HTH_24"/>
    <property type="match status" value="1"/>
</dbReference>
<evidence type="ECO:0000256" key="1">
    <source>
        <dbReference type="ARBA" id="ARBA00023015"/>
    </source>
</evidence>
<sequence>MNEKFSNIDEINRKILDILKRNAKTSLKEISRELNLPITTVYYRLKRLEKEGIIEAYTIKINYEKLGYRVRAFILIKYDPSSEISQKDLLKKLKSFENVEEAYIITGEYDILLKIISKNIEELSTFILDVLRNIKGVKETVTMIILRGS</sequence>
<dbReference type="SUPFAM" id="SSF46785">
    <property type="entry name" value="Winged helix' DNA-binding domain"/>
    <property type="match status" value="1"/>
</dbReference>
<dbReference type="Gene3D" id="3.30.70.920">
    <property type="match status" value="1"/>
</dbReference>
<evidence type="ECO:0000256" key="3">
    <source>
        <dbReference type="ARBA" id="ARBA00023163"/>
    </source>
</evidence>
<dbReference type="InterPro" id="IPR019887">
    <property type="entry name" value="Tscrpt_reg_AsnC/Lrp_C"/>
</dbReference>
<name>A0A397WPZ4_9ARCH</name>
<dbReference type="GO" id="GO:0005829">
    <property type="term" value="C:cytosol"/>
    <property type="evidence" value="ECO:0007669"/>
    <property type="project" value="TreeGrafter"/>
</dbReference>
<dbReference type="PANTHER" id="PTHR30154">
    <property type="entry name" value="LEUCINE-RESPONSIVE REGULATORY PROTEIN"/>
    <property type="match status" value="1"/>
</dbReference>
<keyword evidence="3" id="KW-0804">Transcription</keyword>
<dbReference type="PRINTS" id="PR00033">
    <property type="entry name" value="HTHASNC"/>
</dbReference>
<dbReference type="Proteomes" id="UP000266622">
    <property type="component" value="Unassembled WGS sequence"/>
</dbReference>
<accession>A0A397WPZ4</accession>
<proteinExistence type="predicted"/>
<comment type="caution">
    <text evidence="5">The sequence shown here is derived from an EMBL/GenBank/DDBJ whole genome shotgun (WGS) entry which is preliminary data.</text>
</comment>
<protein>
    <recommendedName>
        <fullName evidence="4">HTH asnC-type domain-containing protein</fullName>
    </recommendedName>
</protein>
<keyword evidence="1" id="KW-0805">Transcription regulation</keyword>
<dbReference type="InterPro" id="IPR011008">
    <property type="entry name" value="Dimeric_a/b-barrel"/>
</dbReference>
<dbReference type="SMART" id="SM00344">
    <property type="entry name" value="HTH_ASNC"/>
    <property type="match status" value="1"/>
</dbReference>
<gene>
    <name evidence="5" type="ORF">BXU00_03120</name>
</gene>
<dbReference type="Pfam" id="PF01037">
    <property type="entry name" value="AsnC_trans_reg"/>
    <property type="match status" value="1"/>
</dbReference>
<dbReference type="InterPro" id="IPR036390">
    <property type="entry name" value="WH_DNA-bd_sf"/>
</dbReference>
<evidence type="ECO:0000256" key="2">
    <source>
        <dbReference type="ARBA" id="ARBA00023125"/>
    </source>
</evidence>
<evidence type="ECO:0000259" key="4">
    <source>
        <dbReference type="PROSITE" id="PS50956"/>
    </source>
</evidence>
<dbReference type="CDD" id="cd00090">
    <property type="entry name" value="HTH_ARSR"/>
    <property type="match status" value="1"/>
</dbReference>
<dbReference type="InterPro" id="IPR036388">
    <property type="entry name" value="WH-like_DNA-bd_sf"/>
</dbReference>
<dbReference type="SUPFAM" id="SSF54909">
    <property type="entry name" value="Dimeric alpha+beta barrel"/>
    <property type="match status" value="1"/>
</dbReference>
<dbReference type="InterPro" id="IPR000485">
    <property type="entry name" value="AsnC-type_HTH_dom"/>
</dbReference>
<dbReference type="InterPro" id="IPR019888">
    <property type="entry name" value="Tscrpt_reg_AsnC-like"/>
</dbReference>
<dbReference type="PANTHER" id="PTHR30154:SF34">
    <property type="entry name" value="TRANSCRIPTIONAL REGULATOR AZLB"/>
    <property type="match status" value="1"/>
</dbReference>
<dbReference type="EMBL" id="MWMI01000005">
    <property type="protein sequence ID" value="RIB35163.1"/>
    <property type="molecule type" value="Genomic_DNA"/>
</dbReference>
<dbReference type="Gene3D" id="1.10.10.10">
    <property type="entry name" value="Winged helix-like DNA-binding domain superfamily/Winged helix DNA-binding domain"/>
    <property type="match status" value="1"/>
</dbReference>
<dbReference type="AlphaFoldDB" id="A0A397WPZ4"/>
<feature type="domain" description="HTH asnC-type" evidence="4">
    <location>
        <begin position="8"/>
        <end position="69"/>
    </location>
</feature>
<reference evidence="5 6" key="1">
    <citation type="journal article" date="2018" name="Syst. Appl. Microbiol.">
        <title>A new symbiotic nanoarchaeote (Candidatus Nanoclepta minutus) and its host (Zestosphaera tikiterensis gen. nov., sp. nov.) from a New Zealand hot spring.</title>
        <authorList>
            <person name="St John E."/>
            <person name="Liu Y."/>
            <person name="Podar M."/>
            <person name="Stott M.B."/>
            <person name="Meneghin J."/>
            <person name="Chen Z."/>
            <person name="Lagutin K."/>
            <person name="Mitchell K."/>
            <person name="Reysenbach A.L."/>
        </authorList>
    </citation>
    <scope>NUCLEOTIDE SEQUENCE [LARGE SCALE GENOMIC DNA]</scope>
    <source>
        <strain evidence="5">NZ3</strain>
    </source>
</reference>
<dbReference type="InterPro" id="IPR011991">
    <property type="entry name" value="ArsR-like_HTH"/>
</dbReference>
<organism evidence="5 6">
    <name type="scientific">Candidatus Nanoclepta minutus</name>
    <dbReference type="NCBI Taxonomy" id="1940235"/>
    <lineage>
        <taxon>Archaea</taxon>
        <taxon>Nanobdellota</taxon>
        <taxon>Candidatus Nanoclepta</taxon>
    </lineage>
</organism>